<evidence type="ECO:0000256" key="2">
    <source>
        <dbReference type="ARBA" id="ARBA00022475"/>
    </source>
</evidence>
<dbReference type="GeneID" id="26136603"/>
<evidence type="ECO:0000256" key="5">
    <source>
        <dbReference type="ARBA" id="ARBA00023136"/>
    </source>
</evidence>
<organism evidence="7 8">
    <name type="scientific">Thermococcus barophilus</name>
    <dbReference type="NCBI Taxonomy" id="55802"/>
    <lineage>
        <taxon>Archaea</taxon>
        <taxon>Methanobacteriati</taxon>
        <taxon>Methanobacteriota</taxon>
        <taxon>Thermococci</taxon>
        <taxon>Thermococcales</taxon>
        <taxon>Thermococcaceae</taxon>
        <taxon>Thermococcus</taxon>
    </lineage>
</organism>
<gene>
    <name evidence="7" type="ORF">TBCH5v1_1356</name>
</gene>
<keyword evidence="3 6" id="KW-0812">Transmembrane</keyword>
<evidence type="ECO:0000313" key="7">
    <source>
        <dbReference type="EMBL" id="ALM75276.1"/>
    </source>
</evidence>
<dbReference type="Proteomes" id="UP000066042">
    <property type="component" value="Chromosome"/>
</dbReference>
<dbReference type="EMBL" id="CP013050">
    <property type="protein sequence ID" value="ALM75276.1"/>
    <property type="molecule type" value="Genomic_DNA"/>
</dbReference>
<dbReference type="PANTHER" id="PTHR34584">
    <property type="entry name" value="NA(+)/H(+) ANTIPORTER SUBUNIT E1"/>
    <property type="match status" value="1"/>
</dbReference>
<evidence type="ECO:0000313" key="8">
    <source>
        <dbReference type="Proteomes" id="UP000066042"/>
    </source>
</evidence>
<sequence>MRGVIPTALLAFITYILFTGSARPFDLVTGLIVAIGVGLLVGKYLVQSDSKALNPVRWLWLGIYFIWYMLVAEVKAHLDVMAKIISGKYEAGIVKVPIDVRTDYAKTLIANSITNTPGTVVVDLDDEYMYVNWINVTTEDPEKARKEICADFERFAKKVFE</sequence>
<evidence type="ECO:0000256" key="4">
    <source>
        <dbReference type="ARBA" id="ARBA00022989"/>
    </source>
</evidence>
<keyword evidence="4 6" id="KW-1133">Transmembrane helix</keyword>
<dbReference type="STRING" id="55802.TBCH5v1_1356"/>
<proteinExistence type="predicted"/>
<accession>A0A0S1XC12</accession>
<protein>
    <submittedName>
        <fullName evidence="7">Membrane bound subgroup 4b [NiFe]-hydrogenase MBH(B)2, subunit Mbh(B)2A</fullName>
    </submittedName>
</protein>
<dbReference type="InterPro" id="IPR002758">
    <property type="entry name" value="Cation_antiport_E"/>
</dbReference>
<dbReference type="Pfam" id="PF01899">
    <property type="entry name" value="MNHE"/>
    <property type="match status" value="1"/>
</dbReference>
<name>A0A0S1XC12_THEBA</name>
<dbReference type="GO" id="GO:0008324">
    <property type="term" value="F:monoatomic cation transmembrane transporter activity"/>
    <property type="evidence" value="ECO:0007669"/>
    <property type="project" value="InterPro"/>
</dbReference>
<reference evidence="7 8" key="1">
    <citation type="journal article" date="2016" name="Genome Announc.">
        <title>Complete genome sequence of the hyperthermophilic and piezophilic archaeon Thermococcus barophilus Ch5, capable of growth at the expense of hydrogenogenesis from carbon monoxide and formate.</title>
        <authorList>
            <person name="Oger P."/>
            <person name="Sokolova T.G."/>
            <person name="Kozhevnikova D.A."/>
            <person name="Taranov E.A."/>
            <person name="Vannier P."/>
            <person name="Lee H.S."/>
            <person name="Kwon K.K."/>
            <person name="Kang S.G."/>
            <person name="Lee J.H."/>
            <person name="Bonch-Osmolovskaya E.A."/>
            <person name="Lebedinsky A.V."/>
        </authorList>
    </citation>
    <scope>NUCLEOTIDE SEQUENCE [LARGE SCALE GENOMIC DNA]</scope>
    <source>
        <strain evidence="8">Ch5</strain>
    </source>
</reference>
<dbReference type="AlphaFoldDB" id="A0A0S1XC12"/>
<feature type="transmembrane region" description="Helical" evidence="6">
    <location>
        <begin position="58"/>
        <end position="78"/>
    </location>
</feature>
<dbReference type="PATRIC" id="fig|55802.8.peg.1336"/>
<feature type="transmembrane region" description="Helical" evidence="6">
    <location>
        <begin position="28"/>
        <end position="46"/>
    </location>
</feature>
<keyword evidence="2" id="KW-1003">Cell membrane</keyword>
<evidence type="ECO:0000256" key="3">
    <source>
        <dbReference type="ARBA" id="ARBA00022692"/>
    </source>
</evidence>
<comment type="subcellular location">
    <subcellularLocation>
        <location evidence="1">Cell membrane</location>
        <topology evidence="1">Multi-pass membrane protein</topology>
    </subcellularLocation>
</comment>
<dbReference type="PANTHER" id="PTHR34584:SF1">
    <property type="entry name" value="NA(+)_H(+) ANTIPORTER SUBUNIT E1"/>
    <property type="match status" value="1"/>
</dbReference>
<evidence type="ECO:0000256" key="1">
    <source>
        <dbReference type="ARBA" id="ARBA00004651"/>
    </source>
</evidence>
<evidence type="ECO:0000256" key="6">
    <source>
        <dbReference type="SAM" id="Phobius"/>
    </source>
</evidence>
<keyword evidence="5 6" id="KW-0472">Membrane</keyword>
<dbReference type="GO" id="GO:0005886">
    <property type="term" value="C:plasma membrane"/>
    <property type="evidence" value="ECO:0007669"/>
    <property type="project" value="UniProtKB-SubCell"/>
</dbReference>
<dbReference type="RefSeq" id="WP_056933952.1">
    <property type="nucleotide sequence ID" value="NZ_CP013050.1"/>
</dbReference>
<dbReference type="PIRSF" id="PIRSF019239">
    <property type="entry name" value="MrpE"/>
    <property type="match status" value="1"/>
</dbReference>